<dbReference type="InterPro" id="IPR009100">
    <property type="entry name" value="AcylCoA_DH/oxidase_NM_dom_sf"/>
</dbReference>
<proteinExistence type="predicted"/>
<evidence type="ECO:0000256" key="1">
    <source>
        <dbReference type="ARBA" id="ARBA00022630"/>
    </source>
</evidence>
<dbReference type="OrthoDB" id="2986495at2"/>
<evidence type="ECO:0000256" key="2">
    <source>
        <dbReference type="ARBA" id="ARBA00022827"/>
    </source>
</evidence>
<evidence type="ECO:0000256" key="3">
    <source>
        <dbReference type="ARBA" id="ARBA00023002"/>
    </source>
</evidence>
<protein>
    <submittedName>
        <fullName evidence="4">Oxidoreductase</fullName>
    </submittedName>
</protein>
<dbReference type="SUPFAM" id="SSF56645">
    <property type="entry name" value="Acyl-CoA dehydrogenase NM domain-like"/>
    <property type="match status" value="1"/>
</dbReference>
<keyword evidence="1" id="KW-0285">Flavoprotein</keyword>
<name>A0A4Y3R2V2_STRCI</name>
<dbReference type="InterPro" id="IPR036250">
    <property type="entry name" value="AcylCo_DH-like_C"/>
</dbReference>
<accession>A0A4Y3R2V2</accession>
<dbReference type="Proteomes" id="UP000319210">
    <property type="component" value="Unassembled WGS sequence"/>
</dbReference>
<organism evidence="4 5">
    <name type="scientific">Streptomyces cacaoi</name>
    <dbReference type="NCBI Taxonomy" id="1898"/>
    <lineage>
        <taxon>Bacteria</taxon>
        <taxon>Bacillati</taxon>
        <taxon>Actinomycetota</taxon>
        <taxon>Actinomycetes</taxon>
        <taxon>Kitasatosporales</taxon>
        <taxon>Streptomycetaceae</taxon>
        <taxon>Streptomyces</taxon>
    </lineage>
</organism>
<evidence type="ECO:0000313" key="4">
    <source>
        <dbReference type="EMBL" id="GEB51038.1"/>
    </source>
</evidence>
<reference evidence="4 5" key="1">
    <citation type="submission" date="2019-06" db="EMBL/GenBank/DDBJ databases">
        <title>Whole genome shotgun sequence of Streptomyces cacaoi subsp. cacaoi NBRC 12748.</title>
        <authorList>
            <person name="Hosoyama A."/>
            <person name="Uohara A."/>
            <person name="Ohji S."/>
            <person name="Ichikawa N."/>
        </authorList>
    </citation>
    <scope>NUCLEOTIDE SEQUENCE [LARGE SCALE GENOMIC DNA]</scope>
    <source>
        <strain evidence="4 5">NBRC 12748</strain>
    </source>
</reference>
<keyword evidence="3" id="KW-0560">Oxidoreductase</keyword>
<dbReference type="Gene3D" id="2.40.110.10">
    <property type="entry name" value="Butyryl-CoA Dehydrogenase, subunit A, domain 2"/>
    <property type="match status" value="1"/>
</dbReference>
<dbReference type="SUPFAM" id="SSF47203">
    <property type="entry name" value="Acyl-CoA dehydrogenase C-terminal domain-like"/>
    <property type="match status" value="1"/>
</dbReference>
<evidence type="ECO:0000313" key="5">
    <source>
        <dbReference type="Proteomes" id="UP000319210"/>
    </source>
</evidence>
<comment type="caution">
    <text evidence="4">The sequence shown here is derived from an EMBL/GenBank/DDBJ whole genome shotgun (WGS) entry which is preliminary data.</text>
</comment>
<keyword evidence="2" id="KW-0274">FAD</keyword>
<keyword evidence="5" id="KW-1185">Reference proteome</keyword>
<sequence length="378" mass="38912">MRGMDSARETCEKFLPGLTEALAEVPLMGLESSGSPGPELFRRHAGPGLLVPTPYGGAGASALQAARVSRALGTLSPSLGVATAMHNFSMASLVALVASADASGLEWLVIEGIARDRLLVSSAFAEGRSGAGVLDSGVLAVPVEGGYLVSGSKKPCSLSASMNLITASVALPGENGSTELGVALVPADSPGISRRPFWQSPFLAGAESDEVVLEEVRIPQELMLRPQVELGTGLDTLQTVGFVWFELLVTSVYTGAVARLAESALRTGKGSATDRAALLTEVEAAIGLAENVARIVDEHAVGNDELATVLTARYAVQELLVSAADRAAELLGGLAFATTPDVGHLLAVSRALAFHPPSRGATAQALVDHHDGAPLRVR</sequence>
<dbReference type="AlphaFoldDB" id="A0A4Y3R2V2"/>
<dbReference type="PANTHER" id="PTHR43884">
    <property type="entry name" value="ACYL-COA DEHYDROGENASE"/>
    <property type="match status" value="1"/>
</dbReference>
<dbReference type="GO" id="GO:0003995">
    <property type="term" value="F:acyl-CoA dehydrogenase activity"/>
    <property type="evidence" value="ECO:0007669"/>
    <property type="project" value="TreeGrafter"/>
</dbReference>
<gene>
    <name evidence="4" type="ORF">SCA03_35890</name>
</gene>
<dbReference type="InterPro" id="IPR046373">
    <property type="entry name" value="Acyl-CoA_Oxase/DH_mid-dom_sf"/>
</dbReference>
<dbReference type="Gene3D" id="1.10.540.10">
    <property type="entry name" value="Acyl-CoA dehydrogenase/oxidase, N-terminal domain"/>
    <property type="match status" value="1"/>
</dbReference>
<dbReference type="PANTHER" id="PTHR43884:SF20">
    <property type="entry name" value="ACYL-COA DEHYDROGENASE FADE28"/>
    <property type="match status" value="1"/>
</dbReference>
<dbReference type="GO" id="GO:0050660">
    <property type="term" value="F:flavin adenine dinucleotide binding"/>
    <property type="evidence" value="ECO:0007669"/>
    <property type="project" value="InterPro"/>
</dbReference>
<dbReference type="EMBL" id="BJMM01000017">
    <property type="protein sequence ID" value="GEB51038.1"/>
    <property type="molecule type" value="Genomic_DNA"/>
</dbReference>
<dbReference type="InterPro" id="IPR037069">
    <property type="entry name" value="AcylCoA_DH/ox_N_sf"/>
</dbReference>